<keyword evidence="10" id="KW-0902">Two-component regulatory system</keyword>
<dbReference type="EC" id="2.7.13.3" evidence="14"/>
<evidence type="ECO:0000313" key="15">
    <source>
        <dbReference type="Proteomes" id="UP001596378"/>
    </source>
</evidence>
<evidence type="ECO:0000256" key="1">
    <source>
        <dbReference type="ARBA" id="ARBA00004651"/>
    </source>
</evidence>
<comment type="caution">
    <text evidence="14">The sequence shown here is derived from an EMBL/GenBank/DDBJ whole genome shotgun (WGS) entry which is preliminary data.</text>
</comment>
<keyword evidence="8" id="KW-0067">ATP-binding</keyword>
<dbReference type="PANTHER" id="PTHR34220">
    <property type="entry name" value="SENSOR HISTIDINE KINASE YPDA"/>
    <property type="match status" value="1"/>
</dbReference>
<dbReference type="SMART" id="SM00387">
    <property type="entry name" value="HATPase_c"/>
    <property type="match status" value="1"/>
</dbReference>
<dbReference type="InterPro" id="IPR050640">
    <property type="entry name" value="Bact_2-comp_sensor_kinase"/>
</dbReference>
<dbReference type="GO" id="GO:0004673">
    <property type="term" value="F:protein histidine kinase activity"/>
    <property type="evidence" value="ECO:0007669"/>
    <property type="project" value="UniProtKB-EC"/>
</dbReference>
<sequence length="581" mass="65508">MRIGRFRLPTRWRSVRLPYKLVLVYMPLILLPALAGIYYLTESYTSSSKAKAAEYATDLLGLMEQKIDDRMRSYEQLSKQIMTDGELLKLAKTEPESAYDRFKVESAINEKLNVLWLGADQNSYIRSIKIETPSAVYTYGKNAIDEYDVSNPAYRSAVGVMKGGARWFAPQTFDDGYTKFRAFRLGRAIRDEKLNELGTLTLVIRDEAVGDIFRQMKFQEDTALKLLDENGEPLVDNEVSIDDVKASRLLSFADDRLGNGWTLAVQMRLDRLYEPIYSTVRQALFILFGCILLGLVVTHLLALDLVIPIRRLTMNMKMGIKGVRPGKLKRFGGAVEIVEMNDTFISIMYEIEQLIDEVAKQEKKKKDAEIRVLQNQLSPHFLYNTLNSIRWMAMIQRQDNIKEMVDALNALLTYALRGSGDPVPLADEIAILRNYVAIQKVRYQHFEFATDVPAELERVEVLKFLLQPLIENALIHGLAPSEHPGEIIVSAVSEGDHLLVTVADNGVGMNEETTDRLVSGLSASPTDRLGVRSVHERIQLHYGTNYGLSMRSEPGVGTSVTVKVPLRPIASAEEKGERSHA</sequence>
<dbReference type="InterPro" id="IPR003594">
    <property type="entry name" value="HATPase_dom"/>
</dbReference>
<dbReference type="PROSITE" id="PS50109">
    <property type="entry name" value="HIS_KIN"/>
    <property type="match status" value="1"/>
</dbReference>
<keyword evidence="11 12" id="KW-0472">Membrane</keyword>
<dbReference type="Gene3D" id="3.30.565.10">
    <property type="entry name" value="Histidine kinase-like ATPase, C-terminal domain"/>
    <property type="match status" value="1"/>
</dbReference>
<keyword evidence="7 14" id="KW-0418">Kinase</keyword>
<dbReference type="InterPro" id="IPR010559">
    <property type="entry name" value="Sig_transdc_His_kin_internal"/>
</dbReference>
<evidence type="ECO:0000256" key="7">
    <source>
        <dbReference type="ARBA" id="ARBA00022777"/>
    </source>
</evidence>
<evidence type="ECO:0000256" key="10">
    <source>
        <dbReference type="ARBA" id="ARBA00023012"/>
    </source>
</evidence>
<name>A0ABW2FPU3_9BACL</name>
<evidence type="ECO:0000259" key="13">
    <source>
        <dbReference type="PROSITE" id="PS50109"/>
    </source>
</evidence>
<protein>
    <submittedName>
        <fullName evidence="14">Sensor histidine kinase</fullName>
        <ecNumber evidence="14">2.7.13.3</ecNumber>
    </submittedName>
</protein>
<keyword evidence="3" id="KW-0597">Phosphoprotein</keyword>
<dbReference type="RefSeq" id="WP_378053473.1">
    <property type="nucleotide sequence ID" value="NZ_JBHMDN010000076.1"/>
</dbReference>
<evidence type="ECO:0000256" key="12">
    <source>
        <dbReference type="SAM" id="Phobius"/>
    </source>
</evidence>
<dbReference type="EMBL" id="JBHTAI010000045">
    <property type="protein sequence ID" value="MFC7153793.1"/>
    <property type="molecule type" value="Genomic_DNA"/>
</dbReference>
<evidence type="ECO:0000256" key="4">
    <source>
        <dbReference type="ARBA" id="ARBA00022679"/>
    </source>
</evidence>
<evidence type="ECO:0000256" key="2">
    <source>
        <dbReference type="ARBA" id="ARBA00022475"/>
    </source>
</evidence>
<accession>A0ABW2FPU3</accession>
<keyword evidence="15" id="KW-1185">Reference proteome</keyword>
<feature type="transmembrane region" description="Helical" evidence="12">
    <location>
        <begin position="21"/>
        <end position="40"/>
    </location>
</feature>
<dbReference type="Pfam" id="PF02518">
    <property type="entry name" value="HATPase_c"/>
    <property type="match status" value="1"/>
</dbReference>
<keyword evidence="5 12" id="KW-0812">Transmembrane</keyword>
<organism evidence="14 15">
    <name type="scientific">Cohnella cellulosilytica</name>
    <dbReference type="NCBI Taxonomy" id="986710"/>
    <lineage>
        <taxon>Bacteria</taxon>
        <taxon>Bacillati</taxon>
        <taxon>Bacillota</taxon>
        <taxon>Bacilli</taxon>
        <taxon>Bacillales</taxon>
        <taxon>Paenibacillaceae</taxon>
        <taxon>Cohnella</taxon>
    </lineage>
</organism>
<proteinExistence type="predicted"/>
<evidence type="ECO:0000256" key="6">
    <source>
        <dbReference type="ARBA" id="ARBA00022741"/>
    </source>
</evidence>
<feature type="domain" description="Histidine kinase" evidence="13">
    <location>
        <begin position="462"/>
        <end position="568"/>
    </location>
</feature>
<reference evidence="15" key="1">
    <citation type="journal article" date="2019" name="Int. J. Syst. Evol. Microbiol.">
        <title>The Global Catalogue of Microorganisms (GCM) 10K type strain sequencing project: providing services to taxonomists for standard genome sequencing and annotation.</title>
        <authorList>
            <consortium name="The Broad Institute Genomics Platform"/>
            <consortium name="The Broad Institute Genome Sequencing Center for Infectious Disease"/>
            <person name="Wu L."/>
            <person name="Ma J."/>
        </authorList>
    </citation>
    <scope>NUCLEOTIDE SEQUENCE [LARGE SCALE GENOMIC DNA]</scope>
    <source>
        <strain evidence="15">KCTC 12907</strain>
    </source>
</reference>
<keyword evidence="2" id="KW-1003">Cell membrane</keyword>
<dbReference type="PANTHER" id="PTHR34220:SF11">
    <property type="entry name" value="SENSOR PROTEIN KINASE HPTS"/>
    <property type="match status" value="1"/>
</dbReference>
<evidence type="ECO:0000313" key="14">
    <source>
        <dbReference type="EMBL" id="MFC7153793.1"/>
    </source>
</evidence>
<keyword evidence="6" id="KW-0547">Nucleotide-binding</keyword>
<evidence type="ECO:0000256" key="5">
    <source>
        <dbReference type="ARBA" id="ARBA00022692"/>
    </source>
</evidence>
<evidence type="ECO:0000256" key="11">
    <source>
        <dbReference type="ARBA" id="ARBA00023136"/>
    </source>
</evidence>
<dbReference type="SUPFAM" id="SSF55874">
    <property type="entry name" value="ATPase domain of HSP90 chaperone/DNA topoisomerase II/histidine kinase"/>
    <property type="match status" value="1"/>
</dbReference>
<feature type="transmembrane region" description="Helical" evidence="12">
    <location>
        <begin position="283"/>
        <end position="307"/>
    </location>
</feature>
<keyword evidence="9 12" id="KW-1133">Transmembrane helix</keyword>
<dbReference type="Proteomes" id="UP001596378">
    <property type="component" value="Unassembled WGS sequence"/>
</dbReference>
<keyword evidence="4 14" id="KW-0808">Transferase</keyword>
<comment type="subcellular location">
    <subcellularLocation>
        <location evidence="1">Cell membrane</location>
        <topology evidence="1">Multi-pass membrane protein</topology>
    </subcellularLocation>
</comment>
<dbReference type="InterPro" id="IPR036890">
    <property type="entry name" value="HATPase_C_sf"/>
</dbReference>
<evidence type="ECO:0000256" key="8">
    <source>
        <dbReference type="ARBA" id="ARBA00022840"/>
    </source>
</evidence>
<dbReference type="Pfam" id="PF06580">
    <property type="entry name" value="His_kinase"/>
    <property type="match status" value="1"/>
</dbReference>
<gene>
    <name evidence="14" type="ORF">ACFQMJ_35160</name>
</gene>
<evidence type="ECO:0000256" key="3">
    <source>
        <dbReference type="ARBA" id="ARBA00022553"/>
    </source>
</evidence>
<dbReference type="InterPro" id="IPR005467">
    <property type="entry name" value="His_kinase_dom"/>
</dbReference>
<evidence type="ECO:0000256" key="9">
    <source>
        <dbReference type="ARBA" id="ARBA00022989"/>
    </source>
</evidence>